<reference evidence="18" key="1">
    <citation type="submission" date="2025-08" db="UniProtKB">
        <authorList>
            <consortium name="Ensembl"/>
        </authorList>
    </citation>
    <scope>IDENTIFICATION</scope>
</reference>
<dbReference type="Pfam" id="PF15009">
    <property type="entry name" value="STING_LBD"/>
    <property type="match status" value="1"/>
</dbReference>
<comment type="similarity">
    <text evidence="6">Belongs to the STING family.</text>
</comment>
<evidence type="ECO:0000256" key="12">
    <source>
        <dbReference type="ARBA" id="ARBA00023136"/>
    </source>
</evidence>
<dbReference type="GO" id="GO:0061709">
    <property type="term" value="P:reticulophagy"/>
    <property type="evidence" value="ECO:0007669"/>
    <property type="project" value="TreeGrafter"/>
</dbReference>
<dbReference type="GO" id="GO:0051607">
    <property type="term" value="P:defense response to virus"/>
    <property type="evidence" value="ECO:0007669"/>
    <property type="project" value="TreeGrafter"/>
</dbReference>
<dbReference type="GO" id="GO:0016239">
    <property type="term" value="P:positive regulation of macroautophagy"/>
    <property type="evidence" value="ECO:0007669"/>
    <property type="project" value="TreeGrafter"/>
</dbReference>
<dbReference type="GO" id="GO:0048471">
    <property type="term" value="C:perinuclear region of cytoplasm"/>
    <property type="evidence" value="ECO:0007669"/>
    <property type="project" value="UniProtKB-SubCell"/>
</dbReference>
<dbReference type="GO" id="GO:0005789">
    <property type="term" value="C:endoplasmic reticulum membrane"/>
    <property type="evidence" value="ECO:0007669"/>
    <property type="project" value="UniProtKB-SubCell"/>
</dbReference>
<evidence type="ECO:0000256" key="3">
    <source>
        <dbReference type="ARBA" id="ARBA00004542"/>
    </source>
</evidence>
<keyword evidence="9" id="KW-0547">Nucleotide-binding</keyword>
<evidence type="ECO:0000259" key="16">
    <source>
        <dbReference type="Pfam" id="PF15009"/>
    </source>
</evidence>
<dbReference type="GO" id="GO:0000139">
    <property type="term" value="C:Golgi membrane"/>
    <property type="evidence" value="ECO:0007669"/>
    <property type="project" value="UniProtKB-SubCell"/>
</dbReference>
<organism evidence="18 19">
    <name type="scientific">Sinocyclocheilus rhinocerous</name>
    <dbReference type="NCBI Taxonomy" id="307959"/>
    <lineage>
        <taxon>Eukaryota</taxon>
        <taxon>Metazoa</taxon>
        <taxon>Chordata</taxon>
        <taxon>Craniata</taxon>
        <taxon>Vertebrata</taxon>
        <taxon>Euteleostomi</taxon>
        <taxon>Actinopterygii</taxon>
        <taxon>Neopterygii</taxon>
        <taxon>Teleostei</taxon>
        <taxon>Ostariophysi</taxon>
        <taxon>Cypriniformes</taxon>
        <taxon>Cyprinidae</taxon>
        <taxon>Cyprininae</taxon>
        <taxon>Sinocyclocheilus</taxon>
    </lineage>
</organism>
<feature type="transmembrane region" description="Helical" evidence="15">
    <location>
        <begin position="18"/>
        <end position="36"/>
    </location>
</feature>
<keyword evidence="12 15" id="KW-0472">Membrane</keyword>
<dbReference type="Proteomes" id="UP000472270">
    <property type="component" value="Unassembled WGS sequence"/>
</dbReference>
<proteinExistence type="inferred from homology"/>
<keyword evidence="10" id="KW-0256">Endoplasmic reticulum</keyword>
<evidence type="ECO:0000256" key="7">
    <source>
        <dbReference type="ARBA" id="ARBA00018708"/>
    </source>
</evidence>
<dbReference type="AlphaFoldDB" id="A0A673MK10"/>
<feature type="region of interest" description="Disordered" evidence="14">
    <location>
        <begin position="366"/>
        <end position="406"/>
    </location>
</feature>
<dbReference type="Pfam" id="PF23417">
    <property type="entry name" value="STING_TM"/>
    <property type="match status" value="1"/>
</dbReference>
<dbReference type="PANTHER" id="PTHR34339">
    <property type="entry name" value="STIMULATOR OF INTERFERON GENES PROTEIN"/>
    <property type="match status" value="1"/>
</dbReference>
<sequence>MSGVMGEDSLVPRARSRLPVVCTGGLGLLTLLFAWLLDSDKFIERTGMIAFCITVERFIHSMCLFAEEWLFHSKQRYHGRINEIVQACFRGHVILGMCAIFLMLKLQWSFSEEQWSAMALMCAVYLLLKCLGVLGPCPVEISEICEMKKMNVAHGLAWSFYIGYLKFVLPDLQNKVSQYSSTRGKLSSPRLHILLPLNAKVPSKPEEEDTNVVFHENLPELERDTAGVRKRSYKNSVYKITQNNEAFSCVLEFATPLLTLYQMSHESSAGFGERERKQQVLLFYRTLSQILESSLECRNRYRLVLLVPEMIKHTGDPHYLSREIIQHLKQQDGEIYMDPIQEPPNEVHPVPEEGPIGNINGALRANFPEDPVSSNPTLMFSQPQSLRSEPVETTDHFNQPNARRWD</sequence>
<evidence type="ECO:0000256" key="1">
    <source>
        <dbReference type="ARBA" id="ARBA00004457"/>
    </source>
</evidence>
<evidence type="ECO:0000313" key="19">
    <source>
        <dbReference type="Proteomes" id="UP000472270"/>
    </source>
</evidence>
<keyword evidence="11 15" id="KW-1133">Transmembrane helix</keyword>
<feature type="transmembrane region" description="Helical" evidence="15">
    <location>
        <begin position="87"/>
        <end position="104"/>
    </location>
</feature>
<evidence type="ECO:0000256" key="8">
    <source>
        <dbReference type="ARBA" id="ARBA00022692"/>
    </source>
</evidence>
<evidence type="ECO:0000313" key="18">
    <source>
        <dbReference type="Ensembl" id="ENSSRHP00000092840.1"/>
    </source>
</evidence>
<evidence type="ECO:0000256" key="5">
    <source>
        <dbReference type="ARBA" id="ARBA00004653"/>
    </source>
</evidence>
<evidence type="ECO:0000256" key="13">
    <source>
        <dbReference type="ARBA" id="ARBA00024169"/>
    </source>
</evidence>
<dbReference type="Gene3D" id="3.40.50.12100">
    <property type="entry name" value="Stimulator of interferon genes protein"/>
    <property type="match status" value="1"/>
</dbReference>
<dbReference type="InterPro" id="IPR055434">
    <property type="entry name" value="STING_TM"/>
</dbReference>
<comment type="subcellular location">
    <subcellularLocation>
        <location evidence="4">Cytoplasm</location>
        <location evidence="4">Perinuclear region</location>
    </subcellularLocation>
    <subcellularLocation>
        <location evidence="3">Cytoplasmic vesicle</location>
        <location evidence="3">Autophagosome membrane</location>
        <topology evidence="3">Multi-pass membrane protein</topology>
    </subcellularLocation>
    <subcellularLocation>
        <location evidence="2">Endoplasmic reticulum membrane</location>
        <topology evidence="2">Multi-pass membrane protein</topology>
    </subcellularLocation>
    <subcellularLocation>
        <location evidence="1">Endoplasmic reticulum-Golgi intermediate compartment membrane</location>
        <topology evidence="1">Multi-pass membrane protein</topology>
    </subcellularLocation>
    <subcellularLocation>
        <location evidence="5">Golgi apparatus membrane</location>
        <topology evidence="5">Multi-pass membrane protein</topology>
    </subcellularLocation>
</comment>
<dbReference type="GO" id="GO:0000045">
    <property type="term" value="P:autophagosome assembly"/>
    <property type="evidence" value="ECO:0007669"/>
    <property type="project" value="TreeGrafter"/>
</dbReference>
<dbReference type="FunFam" id="1.20.5.5200:FF:000001">
    <property type="entry name" value="Stimulator of interferon genes protein"/>
    <property type="match status" value="1"/>
</dbReference>
<dbReference type="GO" id="GO:0033116">
    <property type="term" value="C:endoplasmic reticulum-Golgi intermediate compartment membrane"/>
    <property type="evidence" value="ECO:0007669"/>
    <property type="project" value="UniProtKB-SubCell"/>
</dbReference>
<comment type="catalytic activity">
    <reaction evidence="13">
        <text>H(+)(in) = H(+)(out)</text>
        <dbReference type="Rhea" id="RHEA:34979"/>
        <dbReference type="ChEBI" id="CHEBI:15378"/>
    </reaction>
</comment>
<dbReference type="Gene3D" id="1.20.5.5200">
    <property type="match status" value="1"/>
</dbReference>
<dbReference type="GO" id="GO:0035438">
    <property type="term" value="F:cyclic-di-GMP binding"/>
    <property type="evidence" value="ECO:0007669"/>
    <property type="project" value="TreeGrafter"/>
</dbReference>
<feature type="compositionally biased region" description="Polar residues" evidence="14">
    <location>
        <begin position="396"/>
        <end position="406"/>
    </location>
</feature>
<keyword evidence="19" id="KW-1185">Reference proteome</keyword>
<keyword evidence="8 15" id="KW-0812">Transmembrane</keyword>
<dbReference type="Ensembl" id="ENSSRHT00000095345.1">
    <property type="protein sequence ID" value="ENSSRHP00000092840.1"/>
    <property type="gene ID" value="ENSSRHG00000045789.1"/>
</dbReference>
<evidence type="ECO:0000256" key="14">
    <source>
        <dbReference type="SAM" id="MobiDB-lite"/>
    </source>
</evidence>
<feature type="domain" description="STING ligand-binding" evidence="16">
    <location>
        <begin position="151"/>
        <end position="331"/>
    </location>
</feature>
<dbReference type="GO" id="GO:0032481">
    <property type="term" value="P:positive regulation of type I interferon production"/>
    <property type="evidence" value="ECO:0007669"/>
    <property type="project" value="InterPro"/>
</dbReference>
<feature type="domain" description="STING transmembrane" evidence="17">
    <location>
        <begin position="44"/>
        <end position="149"/>
    </location>
</feature>
<dbReference type="FunFam" id="3.40.50.12100:FF:000001">
    <property type="entry name" value="Stimulator of interferon genes protein"/>
    <property type="match status" value="1"/>
</dbReference>
<dbReference type="GO" id="GO:0002218">
    <property type="term" value="P:activation of innate immune response"/>
    <property type="evidence" value="ECO:0007669"/>
    <property type="project" value="InterPro"/>
</dbReference>
<name>A0A673MK10_9TELE</name>
<gene>
    <name evidence="18" type="primary">sting1</name>
</gene>
<feature type="compositionally biased region" description="Polar residues" evidence="14">
    <location>
        <begin position="372"/>
        <end position="387"/>
    </location>
</feature>
<dbReference type="GO" id="GO:0045087">
    <property type="term" value="P:innate immune response"/>
    <property type="evidence" value="ECO:0007669"/>
    <property type="project" value="TreeGrafter"/>
</dbReference>
<reference evidence="18" key="2">
    <citation type="submission" date="2025-09" db="UniProtKB">
        <authorList>
            <consortium name="Ensembl"/>
        </authorList>
    </citation>
    <scope>IDENTIFICATION</scope>
</reference>
<dbReference type="InterPro" id="IPR047191">
    <property type="entry name" value="STING_C_chordates"/>
</dbReference>
<accession>A0A673MK10</accession>
<evidence type="ECO:0000256" key="9">
    <source>
        <dbReference type="ARBA" id="ARBA00022741"/>
    </source>
</evidence>
<dbReference type="InterPro" id="IPR055432">
    <property type="entry name" value="STING_LBD"/>
</dbReference>
<evidence type="ECO:0000256" key="11">
    <source>
        <dbReference type="ARBA" id="ARBA00022989"/>
    </source>
</evidence>
<dbReference type="PANTHER" id="PTHR34339:SF1">
    <property type="entry name" value="STIMULATOR OF INTERFERON GENES PROTEIN"/>
    <property type="match status" value="1"/>
</dbReference>
<dbReference type="GO" id="GO:0000421">
    <property type="term" value="C:autophagosome membrane"/>
    <property type="evidence" value="ECO:0007669"/>
    <property type="project" value="UniProtKB-SubCell"/>
</dbReference>
<evidence type="ECO:0000256" key="4">
    <source>
        <dbReference type="ARBA" id="ARBA00004556"/>
    </source>
</evidence>
<evidence type="ECO:0000256" key="6">
    <source>
        <dbReference type="ARBA" id="ARBA00009027"/>
    </source>
</evidence>
<dbReference type="InterPro" id="IPR029158">
    <property type="entry name" value="STING"/>
</dbReference>
<dbReference type="CDD" id="cd22658">
    <property type="entry name" value="STING_C_metazoan-like"/>
    <property type="match status" value="1"/>
</dbReference>
<evidence type="ECO:0000256" key="10">
    <source>
        <dbReference type="ARBA" id="ARBA00022824"/>
    </source>
</evidence>
<evidence type="ECO:0000256" key="2">
    <source>
        <dbReference type="ARBA" id="ARBA00004477"/>
    </source>
</evidence>
<evidence type="ECO:0000256" key="15">
    <source>
        <dbReference type="SAM" id="Phobius"/>
    </source>
</evidence>
<evidence type="ECO:0000259" key="17">
    <source>
        <dbReference type="Pfam" id="PF23417"/>
    </source>
</evidence>
<dbReference type="InterPro" id="IPR038623">
    <property type="entry name" value="STING_C_sf"/>
</dbReference>
<protein>
    <recommendedName>
        <fullName evidence="7">Stimulator of interferon genes protein</fullName>
    </recommendedName>
</protein>
<dbReference type="GO" id="GO:0061507">
    <property type="term" value="F:2',3'-cyclic GMP-AMP binding"/>
    <property type="evidence" value="ECO:0007669"/>
    <property type="project" value="TreeGrafter"/>
</dbReference>